<evidence type="ECO:0000259" key="9">
    <source>
        <dbReference type="Pfam" id="PF02687"/>
    </source>
</evidence>
<dbReference type="InterPro" id="IPR003838">
    <property type="entry name" value="ABC3_permease_C"/>
</dbReference>
<feature type="transmembrane region" description="Helical" evidence="8">
    <location>
        <begin position="436"/>
        <end position="460"/>
    </location>
</feature>
<feature type="transmembrane region" description="Helical" evidence="8">
    <location>
        <begin position="696"/>
        <end position="723"/>
    </location>
</feature>
<keyword evidence="4 8" id="KW-1133">Transmembrane helix</keyword>
<comment type="subcellular location">
    <subcellularLocation>
        <location evidence="1">Cell membrane</location>
        <topology evidence="1">Multi-pass membrane protein</topology>
    </subcellularLocation>
</comment>
<dbReference type="GO" id="GO:0022857">
    <property type="term" value="F:transmembrane transporter activity"/>
    <property type="evidence" value="ECO:0007669"/>
    <property type="project" value="TreeGrafter"/>
</dbReference>
<sequence length="780" mass="81079">MIRDALAALRARRGRTVLAALGVLAASLVVGTATTVGDSLATGFDRAATQSDLPDVIARFTRTEMNVVDPKVSALPNLEARSYRRERLNQPLRFGSHSTRNGAITVLLGGRRGYKIVSGHDVRDGEIGQVVIERGLAREWGLKVGDHLDTRELGPLLVAGIAVSPDNVAFPLASTARVYVTEAEYVNLGFRRVRPDTALLWLHDPAKADVTLTQARAVAFGIGKLQFVTRTGVKILLSQAAGIVISLLVAFSLVALVAAGTMLAAGAHAEVQRRLTGFGVQRALGFGPGRIAAQQAVEAAVVAVPAAALGIVLGALVVARPAADLLAALNELGPGAALVAPLLGALLAVVAVVVFAATWPAWRAARRSPVEILRGGDLTRPLRRPRQRGGSDPSTKRSRSEQGFSYEHSVEGSDPLIRGGLFALGVRFSTAARGRWVAAVATIAVCAGVVTLMLALASLLERLREDPGTIGKRYQIAVSLDHSELGAARRLPGVDAVGERYSIDAADSFRLGEPVRLVAYPGDHTNFENPPLAEGRRIRAANEVEVGVGMADALGLQPGSVLAAQIPDGGEVRFRVSGIVRALENDGRIAWVEPDKLLALRPDLNPQVVVRVKSGADPAKVTRELVGLGASVRPVGAAQTDNAAFLAVLAAVLRGVGLAVGLVCLYALVQALTVTARERRGAVALLRAVGADGPSVGLVLAGAAVAVAIPAAAAGVFLEVVAFGPLVAHLAAGFAALPLSPTLAQIALVVGGLLLLAVIATALVARRVLREPVIAGLREE</sequence>
<feature type="transmembrane region" description="Helical" evidence="8">
    <location>
        <begin position="643"/>
        <end position="669"/>
    </location>
</feature>
<feature type="region of interest" description="Disordered" evidence="7">
    <location>
        <begin position="380"/>
        <end position="411"/>
    </location>
</feature>
<evidence type="ECO:0000313" key="11">
    <source>
        <dbReference type="Proteomes" id="UP001149140"/>
    </source>
</evidence>
<dbReference type="Pfam" id="PF02687">
    <property type="entry name" value="FtsX"/>
    <property type="match status" value="2"/>
</dbReference>
<dbReference type="InterPro" id="IPR050250">
    <property type="entry name" value="Macrolide_Exporter_MacB"/>
</dbReference>
<keyword evidence="2" id="KW-1003">Cell membrane</keyword>
<dbReference type="RefSeq" id="WP_270040696.1">
    <property type="nucleotide sequence ID" value="NZ_JAPDOD010000012.1"/>
</dbReference>
<dbReference type="PANTHER" id="PTHR30572:SF4">
    <property type="entry name" value="ABC TRANSPORTER PERMEASE YTRF"/>
    <property type="match status" value="1"/>
</dbReference>
<reference evidence="10" key="1">
    <citation type="submission" date="2022-10" db="EMBL/GenBank/DDBJ databases">
        <title>The WGS of Solirubrobacter ginsenosidimutans DSM 21036.</title>
        <authorList>
            <person name="Jiang Z."/>
        </authorList>
    </citation>
    <scope>NUCLEOTIDE SEQUENCE</scope>
    <source>
        <strain evidence="10">DSM 21036</strain>
    </source>
</reference>
<evidence type="ECO:0000256" key="6">
    <source>
        <dbReference type="ARBA" id="ARBA00038076"/>
    </source>
</evidence>
<feature type="transmembrane region" description="Helical" evidence="8">
    <location>
        <begin position="743"/>
        <end position="765"/>
    </location>
</feature>
<dbReference type="Proteomes" id="UP001149140">
    <property type="component" value="Unassembled WGS sequence"/>
</dbReference>
<keyword evidence="11" id="KW-1185">Reference proteome</keyword>
<dbReference type="EMBL" id="JAPDOD010000012">
    <property type="protein sequence ID" value="MDA0161480.1"/>
    <property type="molecule type" value="Genomic_DNA"/>
</dbReference>
<proteinExistence type="inferred from homology"/>
<evidence type="ECO:0000256" key="2">
    <source>
        <dbReference type="ARBA" id="ARBA00022475"/>
    </source>
</evidence>
<comment type="similarity">
    <text evidence="6">Belongs to the ABC-4 integral membrane protein family.</text>
</comment>
<comment type="caution">
    <text evidence="10">The sequence shown here is derived from an EMBL/GenBank/DDBJ whole genome shotgun (WGS) entry which is preliminary data.</text>
</comment>
<dbReference type="AlphaFoldDB" id="A0A9X3MUG4"/>
<feature type="transmembrane region" description="Helical" evidence="8">
    <location>
        <begin position="240"/>
        <end position="265"/>
    </location>
</feature>
<gene>
    <name evidence="10" type="ORF">OM076_14485</name>
</gene>
<keyword evidence="5 8" id="KW-0472">Membrane</keyword>
<feature type="domain" description="ABC3 transporter permease C-terminal" evidence="9">
    <location>
        <begin position="250"/>
        <end position="369"/>
    </location>
</feature>
<organism evidence="10 11">
    <name type="scientific">Solirubrobacter ginsenosidimutans</name>
    <dbReference type="NCBI Taxonomy" id="490573"/>
    <lineage>
        <taxon>Bacteria</taxon>
        <taxon>Bacillati</taxon>
        <taxon>Actinomycetota</taxon>
        <taxon>Thermoleophilia</taxon>
        <taxon>Solirubrobacterales</taxon>
        <taxon>Solirubrobacteraceae</taxon>
        <taxon>Solirubrobacter</taxon>
    </lineage>
</organism>
<keyword evidence="3 8" id="KW-0812">Transmembrane</keyword>
<evidence type="ECO:0000256" key="7">
    <source>
        <dbReference type="SAM" id="MobiDB-lite"/>
    </source>
</evidence>
<evidence type="ECO:0000256" key="1">
    <source>
        <dbReference type="ARBA" id="ARBA00004651"/>
    </source>
</evidence>
<evidence type="ECO:0000313" key="10">
    <source>
        <dbReference type="EMBL" id="MDA0161480.1"/>
    </source>
</evidence>
<dbReference type="PANTHER" id="PTHR30572">
    <property type="entry name" value="MEMBRANE COMPONENT OF TRANSPORTER-RELATED"/>
    <property type="match status" value="1"/>
</dbReference>
<feature type="transmembrane region" description="Helical" evidence="8">
    <location>
        <begin position="338"/>
        <end position="359"/>
    </location>
</feature>
<protein>
    <submittedName>
        <fullName evidence="10">ABC transporter permease</fullName>
    </submittedName>
</protein>
<evidence type="ECO:0000256" key="8">
    <source>
        <dbReference type="SAM" id="Phobius"/>
    </source>
</evidence>
<feature type="transmembrane region" description="Helical" evidence="8">
    <location>
        <begin position="299"/>
        <end position="318"/>
    </location>
</feature>
<evidence type="ECO:0000256" key="5">
    <source>
        <dbReference type="ARBA" id="ARBA00023136"/>
    </source>
</evidence>
<dbReference type="GO" id="GO:0005886">
    <property type="term" value="C:plasma membrane"/>
    <property type="evidence" value="ECO:0007669"/>
    <property type="project" value="UniProtKB-SubCell"/>
</dbReference>
<evidence type="ECO:0000256" key="4">
    <source>
        <dbReference type="ARBA" id="ARBA00022989"/>
    </source>
</evidence>
<evidence type="ECO:0000256" key="3">
    <source>
        <dbReference type="ARBA" id="ARBA00022692"/>
    </source>
</evidence>
<name>A0A9X3MUG4_9ACTN</name>
<accession>A0A9X3MUG4</accession>
<feature type="domain" description="ABC3 transporter permease C-terminal" evidence="9">
    <location>
        <begin position="658"/>
        <end position="772"/>
    </location>
</feature>